<reference evidence="1" key="1">
    <citation type="submission" date="2022-05" db="EMBL/GenBank/DDBJ databases">
        <title>Chromosome-level genome of Chaenocephalus aceratus.</title>
        <authorList>
            <person name="Park H."/>
        </authorList>
    </citation>
    <scope>NUCLEOTIDE SEQUENCE</scope>
    <source>
        <strain evidence="1">KU_202001</strain>
    </source>
</reference>
<dbReference type="Proteomes" id="UP001057452">
    <property type="component" value="Chromosome 8"/>
</dbReference>
<dbReference type="EMBL" id="CM043792">
    <property type="protein sequence ID" value="KAI4822516.1"/>
    <property type="molecule type" value="Genomic_DNA"/>
</dbReference>
<keyword evidence="2" id="KW-1185">Reference proteome</keyword>
<protein>
    <submittedName>
        <fullName evidence="1">Uncharacterized protein</fullName>
    </submittedName>
</protein>
<sequence>DGHPGSGAPLCADREKELYSCQRWIDESRGSIGVDAEGVNHGRLPPLVWYLSKNNLSEVDAELESDTVIIGGALEMGCDHSRLVETLLPWLGVLRMFSVQIRALK</sequence>
<feature type="non-terminal residue" evidence="1">
    <location>
        <position position="1"/>
    </location>
</feature>
<evidence type="ECO:0000313" key="2">
    <source>
        <dbReference type="Proteomes" id="UP001057452"/>
    </source>
</evidence>
<proteinExistence type="predicted"/>
<name>A0ACB9X7F1_CHAAC</name>
<evidence type="ECO:0000313" key="1">
    <source>
        <dbReference type="EMBL" id="KAI4822516.1"/>
    </source>
</evidence>
<gene>
    <name evidence="1" type="ORF">KUCAC02_008059</name>
</gene>
<organism evidence="1 2">
    <name type="scientific">Chaenocephalus aceratus</name>
    <name type="common">Blackfin icefish</name>
    <name type="synonym">Chaenichthys aceratus</name>
    <dbReference type="NCBI Taxonomy" id="36190"/>
    <lineage>
        <taxon>Eukaryota</taxon>
        <taxon>Metazoa</taxon>
        <taxon>Chordata</taxon>
        <taxon>Craniata</taxon>
        <taxon>Vertebrata</taxon>
        <taxon>Euteleostomi</taxon>
        <taxon>Actinopterygii</taxon>
        <taxon>Neopterygii</taxon>
        <taxon>Teleostei</taxon>
        <taxon>Neoteleostei</taxon>
        <taxon>Acanthomorphata</taxon>
        <taxon>Eupercaria</taxon>
        <taxon>Perciformes</taxon>
        <taxon>Notothenioidei</taxon>
        <taxon>Channichthyidae</taxon>
        <taxon>Chaenocephalus</taxon>
    </lineage>
</organism>
<accession>A0ACB9X7F1</accession>
<feature type="non-terminal residue" evidence="1">
    <location>
        <position position="105"/>
    </location>
</feature>
<comment type="caution">
    <text evidence="1">The sequence shown here is derived from an EMBL/GenBank/DDBJ whole genome shotgun (WGS) entry which is preliminary data.</text>
</comment>